<dbReference type="PANTHER" id="PTHR38011">
    <property type="entry name" value="DIHYDROFOLATE REDUCTASE FAMILY PROTEIN (AFU_ORTHOLOGUE AFUA_8G06820)"/>
    <property type="match status" value="1"/>
</dbReference>
<dbReference type="EMBL" id="JAERWL010000009">
    <property type="protein sequence ID" value="MBM9476868.1"/>
    <property type="molecule type" value="Genomic_DNA"/>
</dbReference>
<evidence type="ECO:0000256" key="1">
    <source>
        <dbReference type="SAM" id="MobiDB-lite"/>
    </source>
</evidence>
<protein>
    <submittedName>
        <fullName evidence="3">Dihydrofolate reductase family protein</fullName>
    </submittedName>
</protein>
<evidence type="ECO:0000313" key="4">
    <source>
        <dbReference type="Proteomes" id="UP000663801"/>
    </source>
</evidence>
<dbReference type="RefSeq" id="WP_205257327.1">
    <property type="nucleotide sequence ID" value="NZ_BAAAPV010000001.1"/>
</dbReference>
<dbReference type="InterPro" id="IPR024072">
    <property type="entry name" value="DHFR-like_dom_sf"/>
</dbReference>
<evidence type="ECO:0000259" key="2">
    <source>
        <dbReference type="Pfam" id="PF01872"/>
    </source>
</evidence>
<feature type="region of interest" description="Disordered" evidence="1">
    <location>
        <begin position="190"/>
        <end position="215"/>
    </location>
</feature>
<feature type="domain" description="Bacterial bifunctional deaminase-reductase C-terminal" evidence="2">
    <location>
        <begin position="94"/>
        <end position="181"/>
    </location>
</feature>
<dbReference type="GO" id="GO:0009231">
    <property type="term" value="P:riboflavin biosynthetic process"/>
    <property type="evidence" value="ECO:0007669"/>
    <property type="project" value="InterPro"/>
</dbReference>
<dbReference type="GO" id="GO:0008703">
    <property type="term" value="F:5-amino-6-(5-phosphoribosylamino)uracil reductase activity"/>
    <property type="evidence" value="ECO:0007669"/>
    <property type="project" value="InterPro"/>
</dbReference>
<dbReference type="InterPro" id="IPR050765">
    <property type="entry name" value="Riboflavin_Biosynth_HTPR"/>
</dbReference>
<dbReference type="SUPFAM" id="SSF53597">
    <property type="entry name" value="Dihydrofolate reductase-like"/>
    <property type="match status" value="1"/>
</dbReference>
<keyword evidence="4" id="KW-1185">Reference proteome</keyword>
<accession>A0A938YLG0</accession>
<dbReference type="Pfam" id="PF01872">
    <property type="entry name" value="RibD_C"/>
    <property type="match status" value="1"/>
</dbReference>
<proteinExistence type="predicted"/>
<evidence type="ECO:0000313" key="3">
    <source>
        <dbReference type="EMBL" id="MBM9476868.1"/>
    </source>
</evidence>
<dbReference type="Gene3D" id="3.40.430.10">
    <property type="entry name" value="Dihydrofolate Reductase, subunit A"/>
    <property type="match status" value="1"/>
</dbReference>
<dbReference type="AlphaFoldDB" id="A0A938YLG0"/>
<gene>
    <name evidence="3" type="ORF">JL107_10455</name>
</gene>
<sequence length="215" mass="22773">MRELVYYVATSVDGYIADPTGAFDAFPVEGDHMAVVLDEYADALPGHVLRALGIDPPGTRFDTVVMGWNTLAPALAAGIDSPYPHLRQIVASRQDRDVAPAVTLTHDPVATVRALKKETGRSIWLCGGGELAASLLPEIDRLVIKRNPLVFGAGIPLFGRAPYAPRPFTPVSARAFRSDVVIEEYVAARAGGNAGGDPRQSSPSPAPTLTACASR</sequence>
<dbReference type="InterPro" id="IPR002734">
    <property type="entry name" value="RibDG_C"/>
</dbReference>
<reference evidence="3" key="1">
    <citation type="submission" date="2021-01" db="EMBL/GenBank/DDBJ databases">
        <title>KCTC 19127 draft genome.</title>
        <authorList>
            <person name="An D."/>
        </authorList>
    </citation>
    <scope>NUCLEOTIDE SEQUENCE</scope>
    <source>
        <strain evidence="3">KCTC 19127</strain>
    </source>
</reference>
<dbReference type="Proteomes" id="UP000663801">
    <property type="component" value="Unassembled WGS sequence"/>
</dbReference>
<name>A0A938YLG0_9ACTN</name>
<comment type="caution">
    <text evidence="3">The sequence shown here is derived from an EMBL/GenBank/DDBJ whole genome shotgun (WGS) entry which is preliminary data.</text>
</comment>
<organism evidence="3 4">
    <name type="scientific">Nakamurella flavida</name>
    <dbReference type="NCBI Taxonomy" id="363630"/>
    <lineage>
        <taxon>Bacteria</taxon>
        <taxon>Bacillati</taxon>
        <taxon>Actinomycetota</taxon>
        <taxon>Actinomycetes</taxon>
        <taxon>Nakamurellales</taxon>
        <taxon>Nakamurellaceae</taxon>
        <taxon>Nakamurella</taxon>
    </lineage>
</organism>
<dbReference type="PANTHER" id="PTHR38011:SF11">
    <property type="entry name" value="2,5-DIAMINO-6-RIBOSYLAMINO-4(3H)-PYRIMIDINONE 5'-PHOSPHATE REDUCTASE"/>
    <property type="match status" value="1"/>
</dbReference>